<dbReference type="Gene3D" id="3.10.490.10">
    <property type="entry name" value="Gamma-glutamyl cyclotransferase-like"/>
    <property type="match status" value="1"/>
</dbReference>
<keyword evidence="3" id="KW-1185">Reference proteome</keyword>
<sequence length="107" mass="11899">MLLFLYGSLLDPKVLAQQSGEPRLARRLRPAVLPGHARRPLRGTPYPTLIRQACAVTEGALLRPSPAALRRLAAYEGAEYRLTPVRLLTPRGPVRARAWIAPRWRAG</sequence>
<dbReference type="Pfam" id="PF06094">
    <property type="entry name" value="GGACT"/>
    <property type="match status" value="1"/>
</dbReference>
<dbReference type="Proteomes" id="UP000660885">
    <property type="component" value="Unassembled WGS sequence"/>
</dbReference>
<evidence type="ECO:0000259" key="1">
    <source>
        <dbReference type="Pfam" id="PF06094"/>
    </source>
</evidence>
<feature type="domain" description="Gamma-glutamylcyclotransferase AIG2-like" evidence="1">
    <location>
        <begin position="3"/>
        <end position="101"/>
    </location>
</feature>
<dbReference type="EMBL" id="JAETWB010000016">
    <property type="protein sequence ID" value="MBL6080728.1"/>
    <property type="molecule type" value="Genomic_DNA"/>
</dbReference>
<evidence type="ECO:0000313" key="2">
    <source>
        <dbReference type="EMBL" id="MBL6080728.1"/>
    </source>
</evidence>
<dbReference type="InterPro" id="IPR036568">
    <property type="entry name" value="GGCT-like_sf"/>
</dbReference>
<dbReference type="InterPro" id="IPR009288">
    <property type="entry name" value="AIG2-like_dom"/>
</dbReference>
<protein>
    <submittedName>
        <fullName evidence="2">Gamma-glutamylcyclotransferase</fullName>
    </submittedName>
</protein>
<evidence type="ECO:0000313" key="3">
    <source>
        <dbReference type="Proteomes" id="UP000660885"/>
    </source>
</evidence>
<dbReference type="CDD" id="cd06661">
    <property type="entry name" value="GGCT_like"/>
    <property type="match status" value="1"/>
</dbReference>
<accession>A0ABS1U7V2</accession>
<dbReference type="SUPFAM" id="SSF110857">
    <property type="entry name" value="Gamma-glutamyl cyclotransferase-like"/>
    <property type="match status" value="1"/>
</dbReference>
<reference evidence="2 3" key="1">
    <citation type="submission" date="2021-01" db="EMBL/GenBank/DDBJ databases">
        <title>Belnapia mucosa sp. nov. and Belnapia arida sp. nov., isolated from the Tabernas Desert (Almeria, Spain).</title>
        <authorList>
            <person name="Molina-Menor E."/>
            <person name="Vidal-Verdu A."/>
            <person name="Calonge A."/>
            <person name="Satari L."/>
            <person name="Pereto J."/>
            <person name="Porcar M."/>
        </authorList>
    </citation>
    <scope>NUCLEOTIDE SEQUENCE [LARGE SCALE GENOMIC DNA]</scope>
    <source>
        <strain evidence="2 3">T18</strain>
    </source>
</reference>
<proteinExistence type="predicted"/>
<dbReference type="RefSeq" id="WP_202833957.1">
    <property type="nucleotide sequence ID" value="NZ_JAETWB010000016.1"/>
</dbReference>
<name>A0ABS1U7V2_9PROT</name>
<dbReference type="InterPro" id="IPR013024">
    <property type="entry name" value="GGCT-like"/>
</dbReference>
<comment type="caution">
    <text evidence="2">The sequence shown here is derived from an EMBL/GenBank/DDBJ whole genome shotgun (WGS) entry which is preliminary data.</text>
</comment>
<organism evidence="2 3">
    <name type="scientific">Belnapia arida</name>
    <dbReference type="NCBI Taxonomy" id="2804533"/>
    <lineage>
        <taxon>Bacteria</taxon>
        <taxon>Pseudomonadati</taxon>
        <taxon>Pseudomonadota</taxon>
        <taxon>Alphaproteobacteria</taxon>
        <taxon>Acetobacterales</taxon>
        <taxon>Roseomonadaceae</taxon>
        <taxon>Belnapia</taxon>
    </lineage>
</organism>
<gene>
    <name evidence="2" type="ORF">JMJ56_22175</name>
</gene>